<dbReference type="eggNOG" id="COG3047">
    <property type="taxonomic scope" value="Bacteria"/>
</dbReference>
<dbReference type="RefSeq" id="WP_016657085.1">
    <property type="nucleotide sequence ID" value="NZ_KE340354.1"/>
</dbReference>
<dbReference type="PANTHER" id="PTHR36920:SF1">
    <property type="entry name" value="OUTER MEMBRANE PROTEIN W"/>
    <property type="match status" value="1"/>
</dbReference>
<evidence type="ECO:0000313" key="2">
    <source>
        <dbReference type="EMBL" id="EPF70937.1"/>
    </source>
</evidence>
<reference evidence="2 3" key="1">
    <citation type="submission" date="2013-06" db="EMBL/GenBank/DDBJ databases">
        <title>The Genome Sequence of Acinetobacter rudis CIP 110305.</title>
        <authorList>
            <consortium name="The Broad Institute Genome Sequencing Platform"/>
            <consortium name="The Broad Institute Genome Sequencing Center for Infectious Disease"/>
            <person name="Cerqueira G."/>
            <person name="Feldgarden M."/>
            <person name="Courvalin P."/>
            <person name="Perichon B."/>
            <person name="Grillot-Courvalin C."/>
            <person name="Clermont D."/>
            <person name="Rocha E."/>
            <person name="Yoon E.-J."/>
            <person name="Nemec A."/>
            <person name="Young S.K."/>
            <person name="Zeng Q."/>
            <person name="Gargeya S."/>
            <person name="Fitzgerald M."/>
            <person name="Abouelleil A."/>
            <person name="Alvarado L."/>
            <person name="Berlin A.M."/>
            <person name="Chapman S.B."/>
            <person name="Dewar J."/>
            <person name="Goldberg J."/>
            <person name="Griggs A."/>
            <person name="Gujja S."/>
            <person name="Hansen M."/>
            <person name="Howarth C."/>
            <person name="Imamovic A."/>
            <person name="Larimer J."/>
            <person name="McCowan C."/>
            <person name="Murphy C."/>
            <person name="Pearson M."/>
            <person name="Priest M."/>
            <person name="Roberts A."/>
            <person name="Saif S."/>
            <person name="Shea T."/>
            <person name="Sykes S."/>
            <person name="Wortman J."/>
            <person name="Nusbaum C."/>
            <person name="Birren B."/>
        </authorList>
    </citation>
    <scope>NUCLEOTIDE SEQUENCE [LARGE SCALE GENOMIC DNA]</scope>
    <source>
        <strain evidence="2 3">CIP 110305</strain>
    </source>
</reference>
<feature type="chain" id="PRO_5004523512" evidence="1">
    <location>
        <begin position="20"/>
        <end position="378"/>
    </location>
</feature>
<feature type="signal peptide" evidence="1">
    <location>
        <begin position="1"/>
        <end position="19"/>
    </location>
</feature>
<organism evidence="2 3">
    <name type="scientific">Acinetobacter rudis CIP 110305</name>
    <dbReference type="NCBI Taxonomy" id="421052"/>
    <lineage>
        <taxon>Bacteria</taxon>
        <taxon>Pseudomonadati</taxon>
        <taxon>Pseudomonadota</taxon>
        <taxon>Gammaproteobacteria</taxon>
        <taxon>Moraxellales</taxon>
        <taxon>Moraxellaceae</taxon>
        <taxon>Acinetobacter</taxon>
    </lineage>
</organism>
<dbReference type="Proteomes" id="UP000014568">
    <property type="component" value="Unassembled WGS sequence"/>
</dbReference>
<dbReference type="PATRIC" id="fig|421052.3.peg.2636"/>
<dbReference type="InterPro" id="IPR005618">
    <property type="entry name" value="OMPW"/>
</dbReference>
<dbReference type="OrthoDB" id="9807574at2"/>
<dbReference type="SUPFAM" id="SSF56925">
    <property type="entry name" value="OMPA-like"/>
    <property type="match status" value="1"/>
</dbReference>
<accession>S3MTN0</accession>
<keyword evidence="1" id="KW-0732">Signal</keyword>
<dbReference type="PANTHER" id="PTHR36920">
    <property type="match status" value="1"/>
</dbReference>
<name>S3MTN0_9GAMM</name>
<dbReference type="STRING" id="632955.GCA_000829675_01298"/>
<gene>
    <name evidence="2" type="ORF">F945_02700</name>
</gene>
<dbReference type="GO" id="GO:0019867">
    <property type="term" value="C:outer membrane"/>
    <property type="evidence" value="ECO:0007669"/>
    <property type="project" value="InterPro"/>
</dbReference>
<dbReference type="HOGENOM" id="CLU_042505_5_1_6"/>
<proteinExistence type="predicted"/>
<dbReference type="Gene3D" id="2.40.160.20">
    <property type="match status" value="1"/>
</dbReference>
<comment type="caution">
    <text evidence="2">The sequence shown here is derived from an EMBL/GenBank/DDBJ whole genome shotgun (WGS) entry which is preliminary data.</text>
</comment>
<dbReference type="GO" id="GO:0055085">
    <property type="term" value="P:transmembrane transport"/>
    <property type="evidence" value="ECO:0007669"/>
    <property type="project" value="TreeGrafter"/>
</dbReference>
<dbReference type="InterPro" id="IPR011250">
    <property type="entry name" value="OMP/PagP_B-barrel"/>
</dbReference>
<dbReference type="EMBL" id="ATGI01000034">
    <property type="protein sequence ID" value="EPF70937.1"/>
    <property type="molecule type" value="Genomic_DNA"/>
</dbReference>
<evidence type="ECO:0000256" key="1">
    <source>
        <dbReference type="SAM" id="SignalP"/>
    </source>
</evidence>
<dbReference type="AlphaFoldDB" id="S3MTN0"/>
<protein>
    <submittedName>
        <fullName evidence="2">Outer membrane protein</fullName>
    </submittedName>
</protein>
<sequence>MRKVIYGVLLSINTLPVLAHSASPYFSFKDGDGFKRFSVSAGWLHAAPQGSANPINNTTAAKNGRYKVGDVKVDSVNSSIAQTEEGDAAKKKLMDVVKLGETFGLIKDGTLTGNMSGSVDINSLENWTSPDTGLEADSVDTLGLMFNYYFTDNWSVEVKAGIPPDVDIQGKGQISAPLSGIARPKGELPPGLINNIANGLIDGIGDIPLDTQIPITNLTQGSTAATARAWLPAAEIHYQFGKSGVNKFRPYVGAGVIYGYFDKVKLNSGIEADLISAGHRIQNILDNQAGAALDNKISSADPRVKVEADDAFAPIVTLGATYDFNENWYAVGSVSYAKMNTDIKLTVTDNNTGQSLIRSSTKLDIDPIITYMGIGYRF</sequence>
<evidence type="ECO:0000313" key="3">
    <source>
        <dbReference type="Proteomes" id="UP000014568"/>
    </source>
</evidence>
<keyword evidence="3" id="KW-1185">Reference proteome</keyword>